<accession>A0A5B6WL17</accession>
<dbReference type="Pfam" id="PF23282">
    <property type="entry name" value="WHD_ROQ1"/>
    <property type="match status" value="1"/>
</dbReference>
<dbReference type="Gene3D" id="3.80.10.10">
    <property type="entry name" value="Ribonuclease Inhibitor"/>
    <property type="match status" value="1"/>
</dbReference>
<proteinExistence type="predicted"/>
<dbReference type="AlphaFoldDB" id="A0A5B6WL17"/>
<dbReference type="InterPro" id="IPR058192">
    <property type="entry name" value="WHD_ROQ1-like"/>
</dbReference>
<keyword evidence="4" id="KW-1185">Reference proteome</keyword>
<protein>
    <submittedName>
        <fullName evidence="3">Protein VARIATION IN COMPOUND TRIGGERED ROOT growth response-like</fullName>
    </submittedName>
</protein>
<dbReference type="GO" id="GO:0006952">
    <property type="term" value="P:defense response"/>
    <property type="evidence" value="ECO:0007669"/>
    <property type="project" value="InterPro"/>
</dbReference>
<dbReference type="EMBL" id="SMMG02000003">
    <property type="protein sequence ID" value="KAA3481958.1"/>
    <property type="molecule type" value="Genomic_DNA"/>
</dbReference>
<sequence length="487" mass="55953">MDKLKEYIEQDISKVLRTSFDELDEQEQNIFLDIAIFFKGETKENVEEILSSCYNGAKSSISNLVDKCLLDIYASFPYREASDDRGSKCISMHDMLEQMGKDIVRKESKYSRKRSRLWNPNEVNQVLTHNTVRTELIGGIKLDMSQIGELLLRSSVFENMLNLRYIHFYFPRFIGKQQNKKLHADQVGNVSLPDELRLICWEYYPFKSLSNFDLKNLVVLKLPHSDIEQLWNEDDHQDLINLRKIVLSNCMNLKKIPYLLGAINLETLCLNGCNSLVELPNFTHLASLKTLHLRGCYNLKKFPELPNGVSFLDIEEIGIEEVPDSIEHIAIVKTLFWETSKIKNIWGTISELDCGRSEISASKFKNRRMDSSLKLKITPNEFSGSRFLSFAICLVVDLTHCHKYNRDLGGISEYQLTTFYGSSEKFECAKVYVVICLVSGPAEEPYALENLAFLERIFQSCGMNTHGAGGYFQWQPLNKIDGLIHDS</sequence>
<dbReference type="PANTHER" id="PTHR11017:SF479">
    <property type="entry name" value="DISEASE RESISTANCE PROTEIN (TIR-NBS-LRR CLASS) FAMILY"/>
    <property type="match status" value="1"/>
</dbReference>
<dbReference type="OrthoDB" id="1000867at2759"/>
<dbReference type="PANTHER" id="PTHR11017">
    <property type="entry name" value="LEUCINE-RICH REPEAT-CONTAINING PROTEIN"/>
    <property type="match status" value="1"/>
</dbReference>
<dbReference type="InterPro" id="IPR036390">
    <property type="entry name" value="WH_DNA-bd_sf"/>
</dbReference>
<dbReference type="InterPro" id="IPR032675">
    <property type="entry name" value="LRR_dom_sf"/>
</dbReference>
<evidence type="ECO:0000259" key="2">
    <source>
        <dbReference type="Pfam" id="PF23282"/>
    </source>
</evidence>
<dbReference type="SUPFAM" id="SSF46785">
    <property type="entry name" value="Winged helix' DNA-binding domain"/>
    <property type="match status" value="1"/>
</dbReference>
<evidence type="ECO:0000313" key="4">
    <source>
        <dbReference type="Proteomes" id="UP000325315"/>
    </source>
</evidence>
<gene>
    <name evidence="3" type="ORF">EPI10_022276</name>
</gene>
<evidence type="ECO:0000256" key="1">
    <source>
        <dbReference type="ARBA" id="ARBA00022737"/>
    </source>
</evidence>
<feature type="domain" description="Disease resistance protein Roq1-like winged-helix" evidence="2">
    <location>
        <begin position="25"/>
        <end position="108"/>
    </location>
</feature>
<dbReference type="Proteomes" id="UP000325315">
    <property type="component" value="Unassembled WGS sequence"/>
</dbReference>
<evidence type="ECO:0000313" key="3">
    <source>
        <dbReference type="EMBL" id="KAA3481958.1"/>
    </source>
</evidence>
<reference evidence="4" key="1">
    <citation type="journal article" date="2019" name="Plant Biotechnol. J.">
        <title>Genome sequencing of the Australian wild diploid species Gossypium australe highlights disease resistance and delayed gland morphogenesis.</title>
        <authorList>
            <person name="Cai Y."/>
            <person name="Cai X."/>
            <person name="Wang Q."/>
            <person name="Wang P."/>
            <person name="Zhang Y."/>
            <person name="Cai C."/>
            <person name="Xu Y."/>
            <person name="Wang K."/>
            <person name="Zhou Z."/>
            <person name="Wang C."/>
            <person name="Geng S."/>
            <person name="Li B."/>
            <person name="Dong Q."/>
            <person name="Hou Y."/>
            <person name="Wang H."/>
            <person name="Ai P."/>
            <person name="Liu Z."/>
            <person name="Yi F."/>
            <person name="Sun M."/>
            <person name="An G."/>
            <person name="Cheng J."/>
            <person name="Zhang Y."/>
            <person name="Shi Q."/>
            <person name="Xie Y."/>
            <person name="Shi X."/>
            <person name="Chang Y."/>
            <person name="Huang F."/>
            <person name="Chen Y."/>
            <person name="Hong S."/>
            <person name="Mi L."/>
            <person name="Sun Q."/>
            <person name="Zhang L."/>
            <person name="Zhou B."/>
            <person name="Peng R."/>
            <person name="Zhang X."/>
            <person name="Liu F."/>
        </authorList>
    </citation>
    <scope>NUCLEOTIDE SEQUENCE [LARGE SCALE GENOMIC DNA]</scope>
    <source>
        <strain evidence="4">cv. PA1801</strain>
    </source>
</reference>
<keyword evidence="1" id="KW-0677">Repeat</keyword>
<name>A0A5B6WL17_9ROSI</name>
<comment type="caution">
    <text evidence="3">The sequence shown here is derived from an EMBL/GenBank/DDBJ whole genome shotgun (WGS) entry which is preliminary data.</text>
</comment>
<dbReference type="SUPFAM" id="SSF52058">
    <property type="entry name" value="L domain-like"/>
    <property type="match status" value="1"/>
</dbReference>
<dbReference type="InterPro" id="IPR044974">
    <property type="entry name" value="Disease_R_plants"/>
</dbReference>
<organism evidence="3 4">
    <name type="scientific">Gossypium australe</name>
    <dbReference type="NCBI Taxonomy" id="47621"/>
    <lineage>
        <taxon>Eukaryota</taxon>
        <taxon>Viridiplantae</taxon>
        <taxon>Streptophyta</taxon>
        <taxon>Embryophyta</taxon>
        <taxon>Tracheophyta</taxon>
        <taxon>Spermatophyta</taxon>
        <taxon>Magnoliopsida</taxon>
        <taxon>eudicotyledons</taxon>
        <taxon>Gunneridae</taxon>
        <taxon>Pentapetalae</taxon>
        <taxon>rosids</taxon>
        <taxon>malvids</taxon>
        <taxon>Malvales</taxon>
        <taxon>Malvaceae</taxon>
        <taxon>Malvoideae</taxon>
        <taxon>Gossypium</taxon>
    </lineage>
</organism>